<dbReference type="RefSeq" id="WP_085220627.1">
    <property type="nucleotide sequence ID" value="NZ_AP022576.1"/>
</dbReference>
<protein>
    <recommendedName>
        <fullName evidence="1">ESX-1 secretion-associated protein EspA/EspE-like domain-containing protein</fullName>
    </recommendedName>
</protein>
<evidence type="ECO:0000313" key="2">
    <source>
        <dbReference type="EMBL" id="ORV54840.1"/>
    </source>
</evidence>
<name>A0A1X1UDG8_MYCFL</name>
<keyword evidence="3" id="KW-1185">Reference proteome</keyword>
<dbReference type="AlphaFoldDB" id="A0A1X1UDG8"/>
<gene>
    <name evidence="2" type="ORF">AWC05_13150</name>
</gene>
<dbReference type="InterPro" id="IPR043796">
    <property type="entry name" value="ESX-1_EspA/EspE-like"/>
</dbReference>
<dbReference type="OrthoDB" id="4677793at2"/>
<dbReference type="EMBL" id="LQOV01000007">
    <property type="protein sequence ID" value="ORV54840.1"/>
    <property type="molecule type" value="Genomic_DNA"/>
</dbReference>
<organism evidence="2 3">
    <name type="scientific">Mycobacterium florentinum</name>
    <dbReference type="NCBI Taxonomy" id="292462"/>
    <lineage>
        <taxon>Bacteria</taxon>
        <taxon>Bacillati</taxon>
        <taxon>Actinomycetota</taxon>
        <taxon>Actinomycetes</taxon>
        <taxon>Mycobacteriales</taxon>
        <taxon>Mycobacteriaceae</taxon>
        <taxon>Mycobacterium</taxon>
        <taxon>Mycobacterium simiae complex</taxon>
    </lineage>
</organism>
<reference evidence="2 3" key="1">
    <citation type="submission" date="2016-01" db="EMBL/GenBank/DDBJ databases">
        <title>The new phylogeny of the genus Mycobacterium.</title>
        <authorList>
            <person name="Tarcisio F."/>
            <person name="Conor M."/>
            <person name="Antonella G."/>
            <person name="Elisabetta G."/>
            <person name="Giulia F.S."/>
            <person name="Sara T."/>
            <person name="Anna F."/>
            <person name="Clotilde B."/>
            <person name="Roberto B."/>
            <person name="Veronica D.S."/>
            <person name="Fabio R."/>
            <person name="Monica P."/>
            <person name="Olivier J."/>
            <person name="Enrico T."/>
            <person name="Nicola S."/>
        </authorList>
    </citation>
    <scope>NUCLEOTIDE SEQUENCE [LARGE SCALE GENOMIC DNA]</scope>
    <source>
        <strain evidence="2 3">DSM 44852</strain>
    </source>
</reference>
<comment type="caution">
    <text evidence="2">The sequence shown here is derived from an EMBL/GenBank/DDBJ whole genome shotgun (WGS) entry which is preliminary data.</text>
</comment>
<dbReference type="Proteomes" id="UP000193010">
    <property type="component" value="Unassembled WGS sequence"/>
</dbReference>
<dbReference type="Pfam" id="PF18879">
    <property type="entry name" value="EspA_EspE"/>
    <property type="match status" value="1"/>
</dbReference>
<accession>A0A1X1UDG8</accession>
<evidence type="ECO:0000259" key="1">
    <source>
        <dbReference type="Pfam" id="PF18879"/>
    </source>
</evidence>
<sequence length="409" mass="42551">MTVFVDAARLVINLGSLGEQFKGAGSSNFSGEYLASSVTSMGADALSGGLVGYKLIQQYRLSRNMSPEEFDAVGGNKDTTSLILKTLTVVDIVELTTGFGPPCDGADFIAGSQQLTEISERLKAALPDDGWQGDASDAYSQQVAALRTLAQAMAELDRQAADITKNQAEWVTHMRLAFGILKDLLMAAFGIELALKLSAPQPAGLALAATFATTVAILGIGAASSFVVTLLHYSQENASKANDLTSEYQKLAPSATGTTSAESQVAVAVKSTTPDFGEVSRKMTDVFSAVDVVTTDASAKQGALTNAEEPPRRRVLGVPDEATPAATSSHSVAPVASVAQIPGKAPRLNQNAGPRPIYPVPRTGQKAGLIEEEGFADDVEDAAAARGTEGAERAPIEFTAAEATVRRAG</sequence>
<feature type="domain" description="ESX-1 secretion-associated protein EspA/EspE-like" evidence="1">
    <location>
        <begin position="97"/>
        <end position="175"/>
    </location>
</feature>
<proteinExistence type="predicted"/>
<dbReference type="STRING" id="292462.AWC05_13150"/>
<evidence type="ECO:0000313" key="3">
    <source>
        <dbReference type="Proteomes" id="UP000193010"/>
    </source>
</evidence>